<dbReference type="PANTHER" id="PTHR11766:SF0">
    <property type="entry name" value="TYROSINE--TRNA LIGASE, MITOCHONDRIAL"/>
    <property type="match status" value="1"/>
</dbReference>
<name>A0A6J4MKP2_9ACTN</name>
<dbReference type="EMBL" id="CADCUD010000212">
    <property type="protein sequence ID" value="CAA9357904.1"/>
    <property type="molecule type" value="Genomic_DNA"/>
</dbReference>
<dbReference type="Pfam" id="PF00579">
    <property type="entry name" value="tRNA-synt_1b"/>
    <property type="match status" value="1"/>
</dbReference>
<dbReference type="GO" id="GO:0004831">
    <property type="term" value="F:tyrosine-tRNA ligase activity"/>
    <property type="evidence" value="ECO:0007669"/>
    <property type="project" value="UniProtKB-UniRule"/>
</dbReference>
<dbReference type="FunFam" id="3.40.50.620:FF:000008">
    <property type="entry name" value="Tyrosine--tRNA ligase"/>
    <property type="match status" value="1"/>
</dbReference>
<dbReference type="CDD" id="cd00805">
    <property type="entry name" value="TyrRS_core"/>
    <property type="match status" value="1"/>
</dbReference>
<evidence type="ECO:0000256" key="12">
    <source>
        <dbReference type="PROSITE-ProRule" id="PRU00182"/>
    </source>
</evidence>
<dbReference type="FunFam" id="1.10.240.10:FF:000001">
    <property type="entry name" value="Tyrosine--tRNA ligase"/>
    <property type="match status" value="1"/>
</dbReference>
<feature type="domain" description="RNA-binding S4" evidence="13">
    <location>
        <begin position="354"/>
        <end position="411"/>
    </location>
</feature>
<comment type="subunit">
    <text evidence="11">Homodimer.</text>
</comment>
<sequence length="422" mass="45888">MDQHVLDDLEARGLLAHTTDIDALRTELSTPTSYYVGFDPTAPSLHMGNLVQLVTARRLQLAGHKPVILVGGATGMIGDPKEAGERVLNSTDVVAGWVERIRQQVARFVSFDGSNAATVVNNLDWTQQMTPIDFLRDIGKHFPVNRMLGREVVRSRLEAGISYTEFSYVLLQSMDYLELFRRHDCRLQTGGSDQWGNITAGVELIRRVEGANVHALATPLVTKADGTKYGKTEAGTVWLDPQMMSPYEFHQFWLQAEDAKVGEYLKIFSFRTVAAIDKLMAEHEERPQARLAQRALAADVTTLVHGADELAAAEQAAQALFGRADLSTLSEPTLAAALAGAPHARLSAAESMPSVVDAFVATGLASSRGAARRTVDEGGAYVNNQRVTAPDEPLPSDALLHGRWLVLRKGKRSVAGVEVVPA</sequence>
<dbReference type="AlphaFoldDB" id="A0A6J4MKP2"/>
<evidence type="ECO:0000256" key="6">
    <source>
        <dbReference type="ARBA" id="ARBA00022884"/>
    </source>
</evidence>
<evidence type="ECO:0000259" key="13">
    <source>
        <dbReference type="SMART" id="SM00363"/>
    </source>
</evidence>
<comment type="catalytic activity">
    <reaction evidence="9 11">
        <text>tRNA(Tyr) + L-tyrosine + ATP = L-tyrosyl-tRNA(Tyr) + AMP + diphosphate + H(+)</text>
        <dbReference type="Rhea" id="RHEA:10220"/>
        <dbReference type="Rhea" id="RHEA-COMP:9706"/>
        <dbReference type="Rhea" id="RHEA-COMP:9707"/>
        <dbReference type="ChEBI" id="CHEBI:15378"/>
        <dbReference type="ChEBI" id="CHEBI:30616"/>
        <dbReference type="ChEBI" id="CHEBI:33019"/>
        <dbReference type="ChEBI" id="CHEBI:58315"/>
        <dbReference type="ChEBI" id="CHEBI:78442"/>
        <dbReference type="ChEBI" id="CHEBI:78536"/>
        <dbReference type="ChEBI" id="CHEBI:456215"/>
        <dbReference type="EC" id="6.1.1.1"/>
    </reaction>
</comment>
<dbReference type="PRINTS" id="PR01040">
    <property type="entry name" value="TRNASYNTHTYR"/>
</dbReference>
<evidence type="ECO:0000256" key="2">
    <source>
        <dbReference type="ARBA" id="ARBA00022490"/>
    </source>
</evidence>
<dbReference type="EC" id="6.1.1.1" evidence="11"/>
<evidence type="ECO:0000256" key="7">
    <source>
        <dbReference type="ARBA" id="ARBA00022917"/>
    </source>
</evidence>
<dbReference type="InterPro" id="IPR002942">
    <property type="entry name" value="S4_RNA-bd"/>
</dbReference>
<dbReference type="InterPro" id="IPR002307">
    <property type="entry name" value="Tyr-tRNA-ligase"/>
</dbReference>
<keyword evidence="3 11" id="KW-0436">Ligase</keyword>
<dbReference type="GO" id="GO:0042803">
    <property type="term" value="F:protein homodimerization activity"/>
    <property type="evidence" value="ECO:0007669"/>
    <property type="project" value="UniProtKB-ARBA"/>
</dbReference>
<feature type="binding site" evidence="11">
    <location>
        <position position="231"/>
    </location>
    <ligand>
        <name>ATP</name>
        <dbReference type="ChEBI" id="CHEBI:30616"/>
    </ligand>
</feature>
<evidence type="ECO:0000256" key="1">
    <source>
        <dbReference type="ARBA" id="ARBA00004496"/>
    </source>
</evidence>
<keyword evidence="5 11" id="KW-0067">ATP-binding</keyword>
<dbReference type="GO" id="GO:0003723">
    <property type="term" value="F:RNA binding"/>
    <property type="evidence" value="ECO:0007669"/>
    <property type="project" value="UniProtKB-KW"/>
</dbReference>
<dbReference type="SUPFAM" id="SSF55174">
    <property type="entry name" value="Alpha-L RNA-binding motif"/>
    <property type="match status" value="1"/>
</dbReference>
<dbReference type="FunFam" id="3.10.290.10:FF:000014">
    <property type="entry name" value="Tyrosine--tRNA ligase"/>
    <property type="match status" value="1"/>
</dbReference>
<keyword evidence="8 11" id="KW-0030">Aminoacyl-tRNA synthetase</keyword>
<gene>
    <name evidence="11" type="primary">tyrS</name>
    <name evidence="14" type="ORF">AVDCRST_MAG46-3062</name>
</gene>
<comment type="subcellular location">
    <subcellularLocation>
        <location evidence="1 11">Cytoplasm</location>
    </subcellularLocation>
</comment>
<evidence type="ECO:0000256" key="4">
    <source>
        <dbReference type="ARBA" id="ARBA00022741"/>
    </source>
</evidence>
<evidence type="ECO:0000256" key="3">
    <source>
        <dbReference type="ARBA" id="ARBA00022598"/>
    </source>
</evidence>
<dbReference type="Pfam" id="PF22421">
    <property type="entry name" value="SYY_C-terminal"/>
    <property type="match status" value="1"/>
</dbReference>
<feature type="binding site" evidence="11">
    <location>
        <position position="168"/>
    </location>
    <ligand>
        <name>L-tyrosine</name>
        <dbReference type="ChEBI" id="CHEBI:58315"/>
    </ligand>
</feature>
<evidence type="ECO:0000256" key="5">
    <source>
        <dbReference type="ARBA" id="ARBA00022840"/>
    </source>
</evidence>
<dbReference type="PROSITE" id="PS00178">
    <property type="entry name" value="AA_TRNA_LIGASE_I"/>
    <property type="match status" value="1"/>
</dbReference>
<keyword evidence="2 11" id="KW-0963">Cytoplasm</keyword>
<dbReference type="InterPro" id="IPR024088">
    <property type="entry name" value="Tyr-tRNA-ligase_bac-type"/>
</dbReference>
<dbReference type="SMART" id="SM00363">
    <property type="entry name" value="S4"/>
    <property type="match status" value="1"/>
</dbReference>
<dbReference type="PANTHER" id="PTHR11766">
    <property type="entry name" value="TYROSYL-TRNA SYNTHETASE"/>
    <property type="match status" value="1"/>
</dbReference>
<keyword evidence="4 11" id="KW-0547">Nucleotide-binding</keyword>
<dbReference type="PROSITE" id="PS50889">
    <property type="entry name" value="S4"/>
    <property type="match status" value="1"/>
</dbReference>
<dbReference type="InterPro" id="IPR054608">
    <property type="entry name" value="SYY-like_C"/>
</dbReference>
<evidence type="ECO:0000256" key="11">
    <source>
        <dbReference type="HAMAP-Rule" id="MF_02006"/>
    </source>
</evidence>
<feature type="binding site" evidence="11">
    <location>
        <position position="172"/>
    </location>
    <ligand>
        <name>L-tyrosine</name>
        <dbReference type="ChEBI" id="CHEBI:58315"/>
    </ligand>
</feature>
<comment type="caution">
    <text evidence="11">Lacks conserved residue(s) required for the propagation of feature annotation.</text>
</comment>
<evidence type="ECO:0000256" key="10">
    <source>
        <dbReference type="ARBA" id="ARBA00060965"/>
    </source>
</evidence>
<dbReference type="InterPro" id="IPR024107">
    <property type="entry name" value="Tyr-tRNA-ligase_bac_1"/>
</dbReference>
<evidence type="ECO:0000256" key="8">
    <source>
        <dbReference type="ARBA" id="ARBA00023146"/>
    </source>
</evidence>
<dbReference type="InterPro" id="IPR002305">
    <property type="entry name" value="aa-tRNA-synth_Ic"/>
</dbReference>
<evidence type="ECO:0000256" key="9">
    <source>
        <dbReference type="ARBA" id="ARBA00048248"/>
    </source>
</evidence>
<dbReference type="SUPFAM" id="SSF52374">
    <property type="entry name" value="Nucleotidylyl transferase"/>
    <property type="match status" value="1"/>
</dbReference>
<feature type="short sequence motif" description="'KMSKS' region" evidence="11">
    <location>
        <begin position="228"/>
        <end position="232"/>
    </location>
</feature>
<keyword evidence="7 11" id="KW-0648">Protein biosynthesis</keyword>
<dbReference type="InterPro" id="IPR001412">
    <property type="entry name" value="aa-tRNA-synth_I_CS"/>
</dbReference>
<dbReference type="InterPro" id="IPR036986">
    <property type="entry name" value="S4_RNA-bd_sf"/>
</dbReference>
<reference evidence="14" key="1">
    <citation type="submission" date="2020-02" db="EMBL/GenBank/DDBJ databases">
        <authorList>
            <person name="Meier V. D."/>
        </authorList>
    </citation>
    <scope>NUCLEOTIDE SEQUENCE</scope>
    <source>
        <strain evidence="14">AVDCRST_MAG46</strain>
    </source>
</reference>
<accession>A0A6J4MKP2</accession>
<organism evidence="14">
    <name type="scientific">uncultured Nocardioidaceae bacterium</name>
    <dbReference type="NCBI Taxonomy" id="253824"/>
    <lineage>
        <taxon>Bacteria</taxon>
        <taxon>Bacillati</taxon>
        <taxon>Actinomycetota</taxon>
        <taxon>Actinomycetes</taxon>
        <taxon>Propionibacteriales</taxon>
        <taxon>Nocardioidaceae</taxon>
        <taxon>environmental samples</taxon>
    </lineage>
</organism>
<dbReference type="GO" id="GO:0005829">
    <property type="term" value="C:cytosol"/>
    <property type="evidence" value="ECO:0007669"/>
    <property type="project" value="TreeGrafter"/>
</dbReference>
<dbReference type="GO" id="GO:0006437">
    <property type="term" value="P:tyrosyl-tRNA aminoacylation"/>
    <property type="evidence" value="ECO:0007669"/>
    <property type="project" value="UniProtKB-UniRule"/>
</dbReference>
<dbReference type="Gene3D" id="3.10.290.10">
    <property type="entry name" value="RNA-binding S4 domain"/>
    <property type="match status" value="1"/>
</dbReference>
<dbReference type="GO" id="GO:0005524">
    <property type="term" value="F:ATP binding"/>
    <property type="evidence" value="ECO:0007669"/>
    <property type="project" value="UniProtKB-UniRule"/>
</dbReference>
<keyword evidence="6 12" id="KW-0694">RNA-binding</keyword>
<comment type="function">
    <text evidence="11">Catalyzes the attachment of tyrosine to tRNA(Tyr) in a two-step reaction: tyrosine is first activated by ATP to form Tyr-AMP and then transferred to the acceptor end of tRNA(Tyr).</text>
</comment>
<evidence type="ECO:0000313" key="14">
    <source>
        <dbReference type="EMBL" id="CAA9357904.1"/>
    </source>
</evidence>
<dbReference type="Gene3D" id="3.40.50.620">
    <property type="entry name" value="HUPs"/>
    <property type="match status" value="1"/>
</dbReference>
<proteinExistence type="inferred from homology"/>
<dbReference type="CDD" id="cd00165">
    <property type="entry name" value="S4"/>
    <property type="match status" value="1"/>
</dbReference>
<dbReference type="Gene3D" id="1.10.240.10">
    <property type="entry name" value="Tyrosyl-Transfer RNA Synthetase"/>
    <property type="match status" value="1"/>
</dbReference>
<dbReference type="NCBIfam" id="TIGR00234">
    <property type="entry name" value="tyrS"/>
    <property type="match status" value="1"/>
</dbReference>
<dbReference type="InterPro" id="IPR014729">
    <property type="entry name" value="Rossmann-like_a/b/a_fold"/>
</dbReference>
<dbReference type="HAMAP" id="MF_02006">
    <property type="entry name" value="Tyr_tRNA_synth_type1"/>
    <property type="match status" value="1"/>
</dbReference>
<comment type="similarity">
    <text evidence="10 11">Belongs to the class-I aminoacyl-tRNA synthetase family. TyrS type 1 subfamily.</text>
</comment>
<feature type="binding site" evidence="11">
    <location>
        <position position="35"/>
    </location>
    <ligand>
        <name>L-tyrosine</name>
        <dbReference type="ChEBI" id="CHEBI:58315"/>
    </ligand>
</feature>
<protein>
    <recommendedName>
        <fullName evidence="11">Tyrosine--tRNA ligase</fullName>
        <ecNumber evidence="11">6.1.1.1</ecNumber>
    </recommendedName>
    <alternativeName>
        <fullName evidence="11">Tyrosyl-tRNA synthetase</fullName>
        <shortName evidence="11">TyrRS</shortName>
    </alternativeName>
</protein>